<dbReference type="Proteomes" id="UP000067206">
    <property type="component" value="Chromosome"/>
</dbReference>
<protein>
    <submittedName>
        <fullName evidence="1">Uncharacterized protein</fullName>
    </submittedName>
</protein>
<dbReference type="AlphaFoldDB" id="A0A0M4M448"/>
<name>A0A0M4M448_BIFLI</name>
<sequence length="121" mass="14280">MTLTRLWNYSTVLPDKLTTRAWMNADSNYSYMKHYSHSYDSLDNVWKAWQGSILYVDWTSDNEIDHAMFVVGVVVKDGKANPVIDQKTENRHQITLTESLQHAHEQGENNMTWYGLQYRYD</sequence>
<dbReference type="EMBL" id="CP010411">
    <property type="protein sequence ID" value="ALE09834.1"/>
    <property type="molecule type" value="Genomic_DNA"/>
</dbReference>
<organism evidence="1 2">
    <name type="scientific">Bifidobacterium longum subsp. infantis</name>
    <dbReference type="NCBI Taxonomy" id="1682"/>
    <lineage>
        <taxon>Bacteria</taxon>
        <taxon>Bacillati</taxon>
        <taxon>Actinomycetota</taxon>
        <taxon>Actinomycetes</taxon>
        <taxon>Bifidobacteriales</taxon>
        <taxon>Bifidobacteriaceae</taxon>
        <taxon>Bifidobacterium</taxon>
    </lineage>
</organism>
<evidence type="ECO:0000313" key="1">
    <source>
        <dbReference type="EMBL" id="ALE09834.1"/>
    </source>
</evidence>
<evidence type="ECO:0000313" key="2">
    <source>
        <dbReference type="Proteomes" id="UP000067206"/>
    </source>
</evidence>
<dbReference type="PATRIC" id="fig|1682.24.peg.1780"/>
<reference evidence="1 2" key="1">
    <citation type="submission" date="2014-12" db="EMBL/GenBank/DDBJ databases">
        <title>Complete genome sequence of Bifidobacterium longum subsp. infantis BT1.</title>
        <authorList>
            <person name="Kim J.F."/>
            <person name="Kwak M.-J."/>
        </authorList>
    </citation>
    <scope>NUCLEOTIDE SEQUENCE [LARGE SCALE GENOMIC DNA]</scope>
    <source>
        <strain evidence="1 2">BT1</strain>
    </source>
</reference>
<accession>A0A0M4M448</accession>
<proteinExistence type="predicted"/>
<gene>
    <name evidence="1" type="ORF">RY67_1824</name>
</gene>